<organism evidence="2 3">
    <name type="scientific">Menidia menidia</name>
    <name type="common">Atlantic silverside</name>
    <dbReference type="NCBI Taxonomy" id="238744"/>
    <lineage>
        <taxon>Eukaryota</taxon>
        <taxon>Metazoa</taxon>
        <taxon>Chordata</taxon>
        <taxon>Craniata</taxon>
        <taxon>Vertebrata</taxon>
        <taxon>Euteleostomi</taxon>
        <taxon>Actinopterygii</taxon>
        <taxon>Neopterygii</taxon>
        <taxon>Teleostei</taxon>
        <taxon>Neoteleostei</taxon>
        <taxon>Acanthomorphata</taxon>
        <taxon>Ovalentaria</taxon>
        <taxon>Atherinomorphae</taxon>
        <taxon>Atheriniformes</taxon>
        <taxon>Atherinopsidae</taxon>
        <taxon>Menidiinae</taxon>
        <taxon>Menidia</taxon>
    </lineage>
</organism>
<dbReference type="OrthoDB" id="8961300at2759"/>
<evidence type="ECO:0000256" key="1">
    <source>
        <dbReference type="SAM" id="MobiDB-lite"/>
    </source>
</evidence>
<reference evidence="2" key="1">
    <citation type="submission" date="2021-05" db="EMBL/GenBank/DDBJ databases">
        <authorList>
            <person name="Tigano A."/>
        </authorList>
    </citation>
    <scope>NUCLEOTIDE SEQUENCE</scope>
</reference>
<keyword evidence="3" id="KW-1185">Reference proteome</keyword>
<gene>
    <name evidence="2" type="ORF">MMEN_LOCUS13373</name>
</gene>
<feature type="compositionally biased region" description="Basic and acidic residues" evidence="1">
    <location>
        <begin position="211"/>
        <end position="224"/>
    </location>
</feature>
<dbReference type="AlphaFoldDB" id="A0A8S4BCW0"/>
<sequence>MGKSVSVEPRLGCSDGKAIAAGCERGSPERLSGIKTGFADLNPPPISNWLPGRGVPLPSSSGSQRRKQIVLQVNMSSLEHEIEGRLKLSRQFIHPSIHPSILLRLSGVGSRGQQPEQGNPDFPLPGHFGQLLRGDPEAFPGQPGHIVPPAGPGSSSGPSPGGTSPEHLPREATRRHPEQMPEPPQLAPLHVEEQRLYSEPLPDGRASHPISKGEPRHPAEETHFGRLYPRSRSFGHYPKLVTIDEGFTSSPANDREMGQQLSQKEEPESIKHSSCSGMQHFPTEAGISVNAVPGPGRRFTVQLILNECIGRNIEQLVYRGSVSSAALNSSLEFGAED</sequence>
<accession>A0A8S4BCW0</accession>
<protein>
    <submittedName>
        <fullName evidence="2">(Atlantic silverside) hypothetical protein</fullName>
    </submittedName>
</protein>
<name>A0A8S4BCW0_9TELE</name>
<feature type="compositionally biased region" description="Basic and acidic residues" evidence="1">
    <location>
        <begin position="167"/>
        <end position="179"/>
    </location>
</feature>
<feature type="compositionally biased region" description="Low complexity" evidence="1">
    <location>
        <begin position="152"/>
        <end position="165"/>
    </location>
</feature>
<feature type="region of interest" description="Disordered" evidence="1">
    <location>
        <begin position="108"/>
        <end position="185"/>
    </location>
</feature>
<dbReference type="Proteomes" id="UP000677803">
    <property type="component" value="Unassembled WGS sequence"/>
</dbReference>
<evidence type="ECO:0000313" key="3">
    <source>
        <dbReference type="Proteomes" id="UP000677803"/>
    </source>
</evidence>
<comment type="caution">
    <text evidence="2">The sequence shown here is derived from an EMBL/GenBank/DDBJ whole genome shotgun (WGS) entry which is preliminary data.</text>
</comment>
<dbReference type="EMBL" id="CAJRST010015557">
    <property type="protein sequence ID" value="CAG5932572.1"/>
    <property type="molecule type" value="Genomic_DNA"/>
</dbReference>
<evidence type="ECO:0000313" key="2">
    <source>
        <dbReference type="EMBL" id="CAG5932572.1"/>
    </source>
</evidence>
<feature type="region of interest" description="Disordered" evidence="1">
    <location>
        <begin position="200"/>
        <end position="224"/>
    </location>
</feature>
<proteinExistence type="predicted"/>